<feature type="region of interest" description="Disordered" evidence="1">
    <location>
        <begin position="75"/>
        <end position="100"/>
    </location>
</feature>
<accession>A0A2B7XS92</accession>
<dbReference type="Proteomes" id="UP000223968">
    <property type="component" value="Unassembled WGS sequence"/>
</dbReference>
<gene>
    <name evidence="2" type="ORF">AJ79_04626</name>
</gene>
<evidence type="ECO:0000256" key="1">
    <source>
        <dbReference type="SAM" id="MobiDB-lite"/>
    </source>
</evidence>
<dbReference type="EMBL" id="PDNB01000067">
    <property type="protein sequence ID" value="PGH11829.1"/>
    <property type="molecule type" value="Genomic_DNA"/>
</dbReference>
<name>A0A2B7XS92_9EURO</name>
<feature type="compositionally biased region" description="Basic and acidic residues" evidence="1">
    <location>
        <begin position="77"/>
        <end position="100"/>
    </location>
</feature>
<protein>
    <submittedName>
        <fullName evidence="2">Uncharacterized protein</fullName>
    </submittedName>
</protein>
<proteinExistence type="predicted"/>
<sequence>MEAAIKGVMPPSTARPHPTESRGKAGSKAAKRGNRQGTEQKTPGKLLRWRAEEAWNVLGLARVKRPVQAEVIGLKPAGEESGHGEHSKLRNEDVPKWQQI</sequence>
<evidence type="ECO:0000313" key="2">
    <source>
        <dbReference type="EMBL" id="PGH11829.1"/>
    </source>
</evidence>
<comment type="caution">
    <text evidence="2">The sequence shown here is derived from an EMBL/GenBank/DDBJ whole genome shotgun (WGS) entry which is preliminary data.</text>
</comment>
<keyword evidence="3" id="KW-1185">Reference proteome</keyword>
<dbReference type="OrthoDB" id="10484231at2759"/>
<organism evidence="2 3">
    <name type="scientific">Helicocarpus griseus UAMH5409</name>
    <dbReference type="NCBI Taxonomy" id="1447875"/>
    <lineage>
        <taxon>Eukaryota</taxon>
        <taxon>Fungi</taxon>
        <taxon>Dikarya</taxon>
        <taxon>Ascomycota</taxon>
        <taxon>Pezizomycotina</taxon>
        <taxon>Eurotiomycetes</taxon>
        <taxon>Eurotiomycetidae</taxon>
        <taxon>Onygenales</taxon>
        <taxon>Ajellomycetaceae</taxon>
        <taxon>Helicocarpus</taxon>
    </lineage>
</organism>
<evidence type="ECO:0000313" key="3">
    <source>
        <dbReference type="Proteomes" id="UP000223968"/>
    </source>
</evidence>
<reference evidence="2 3" key="1">
    <citation type="submission" date="2017-10" db="EMBL/GenBank/DDBJ databases">
        <title>Comparative genomics in systemic dimorphic fungi from Ajellomycetaceae.</title>
        <authorList>
            <person name="Munoz J.F."/>
            <person name="Mcewen J.G."/>
            <person name="Clay O.K."/>
            <person name="Cuomo C.A."/>
        </authorList>
    </citation>
    <scope>NUCLEOTIDE SEQUENCE [LARGE SCALE GENOMIC DNA]</scope>
    <source>
        <strain evidence="2 3">UAMH5409</strain>
    </source>
</reference>
<dbReference type="AlphaFoldDB" id="A0A2B7XS92"/>
<feature type="region of interest" description="Disordered" evidence="1">
    <location>
        <begin position="1"/>
        <end position="46"/>
    </location>
</feature>